<gene>
    <name evidence="1" type="ORF">RM446_23465</name>
</gene>
<reference evidence="2" key="1">
    <citation type="submission" date="2023-07" db="EMBL/GenBank/DDBJ databases">
        <title>30 novel species of actinomycetes from the DSMZ collection.</title>
        <authorList>
            <person name="Nouioui I."/>
        </authorList>
    </citation>
    <scope>NUCLEOTIDE SEQUENCE [LARGE SCALE GENOMIC DNA]</scope>
    <source>
        <strain evidence="2">DSM 45055</strain>
    </source>
</reference>
<proteinExistence type="predicted"/>
<sequence>MTTTRTGDSLHDAHAILNGATGVDTTMVALARATIADRAAGDAADLLAMLGLDLATGGPRVRLADLDERPDLELPRAAEGSSAAALVADMPLTPQQQASRARARQVVEAAVRHHLAELGWPQADIDLAVADLDGGEG</sequence>
<dbReference type="EMBL" id="JAVREK010000035">
    <property type="protein sequence ID" value="MDT0305093.1"/>
    <property type="molecule type" value="Genomic_DNA"/>
</dbReference>
<keyword evidence="2" id="KW-1185">Reference proteome</keyword>
<accession>A0ABU2L1F5</accession>
<comment type="caution">
    <text evidence="1">The sequence shown here is derived from an EMBL/GenBank/DDBJ whole genome shotgun (WGS) entry which is preliminary data.</text>
</comment>
<evidence type="ECO:0000313" key="2">
    <source>
        <dbReference type="Proteomes" id="UP001183226"/>
    </source>
</evidence>
<evidence type="ECO:0000313" key="1">
    <source>
        <dbReference type="EMBL" id="MDT0305093.1"/>
    </source>
</evidence>
<organism evidence="1 2">
    <name type="scientific">Streptomonospora wellingtoniae</name>
    <dbReference type="NCBI Taxonomy" id="3075544"/>
    <lineage>
        <taxon>Bacteria</taxon>
        <taxon>Bacillati</taxon>
        <taxon>Actinomycetota</taxon>
        <taxon>Actinomycetes</taxon>
        <taxon>Streptosporangiales</taxon>
        <taxon>Nocardiopsidaceae</taxon>
        <taxon>Streptomonospora</taxon>
    </lineage>
</organism>
<protein>
    <submittedName>
        <fullName evidence="1">Uncharacterized protein</fullName>
    </submittedName>
</protein>
<dbReference type="Proteomes" id="UP001183226">
    <property type="component" value="Unassembled WGS sequence"/>
</dbReference>
<name>A0ABU2L1F5_9ACTN</name>
<dbReference type="RefSeq" id="WP_311547609.1">
    <property type="nucleotide sequence ID" value="NZ_JAVREK010000035.1"/>
</dbReference>